<feature type="transmembrane region" description="Helical" evidence="4">
    <location>
        <begin position="268"/>
        <end position="286"/>
    </location>
</feature>
<proteinExistence type="inferred from homology"/>
<feature type="transmembrane region" description="Helical" evidence="4">
    <location>
        <begin position="52"/>
        <end position="73"/>
    </location>
</feature>
<keyword evidence="4" id="KW-1133">Transmembrane helix</keyword>
<sequence>MTKTGSGTGSGMGAEGKVSRPVRARELQDPLNHYLYHPLAWQLAKRLAHTPLTPNMVSVIGALCVIGAAVAYAQPGWPGPALLGLVLHMTWHVVDGADGDLARITGKSSPTGELVDGLCDYLSHIVLYFVLGWLLDQQMGWTAWLFMVPAGLSHIVQSNHVEVQRRQYQWWVYGTPWLRNTAKGQDATGKGGLGAIVAAYLELASGMTPHALRIDAAVEAAKGDPARAELIRAAVRAEAPPLLLMCKFLGPNPRALVLGASMLAGSPIWYFLYQAVVLNVLLVISVKMHNAAARRIAAEIGA</sequence>
<dbReference type="RefSeq" id="WP_339586927.1">
    <property type="nucleotide sequence ID" value="NZ_JBBHJZ010000002.1"/>
</dbReference>
<gene>
    <name evidence="5" type="ORF">WG901_10025</name>
</gene>
<evidence type="ECO:0000256" key="1">
    <source>
        <dbReference type="ARBA" id="ARBA00022679"/>
    </source>
</evidence>
<reference evidence="5 6" key="1">
    <citation type="submission" date="2024-03" db="EMBL/GenBank/DDBJ databases">
        <authorList>
            <person name="Jo J.-H."/>
        </authorList>
    </citation>
    <scope>NUCLEOTIDE SEQUENCE [LARGE SCALE GENOMIC DNA]</scope>
    <source>
        <strain evidence="5 6">PS1R-30</strain>
    </source>
</reference>
<feature type="compositionally biased region" description="Gly residues" evidence="3">
    <location>
        <begin position="1"/>
        <end position="14"/>
    </location>
</feature>
<evidence type="ECO:0000256" key="4">
    <source>
        <dbReference type="SAM" id="Phobius"/>
    </source>
</evidence>
<name>A0ABU8RW80_9SPHN</name>
<dbReference type="Pfam" id="PF01066">
    <property type="entry name" value="CDP-OH_P_transf"/>
    <property type="match status" value="1"/>
</dbReference>
<keyword evidence="4" id="KW-0472">Membrane</keyword>
<keyword evidence="1 2" id="KW-0808">Transferase</keyword>
<dbReference type="EMBL" id="JBBHJZ010000002">
    <property type="protein sequence ID" value="MEJ5976971.1"/>
    <property type="molecule type" value="Genomic_DNA"/>
</dbReference>
<accession>A0ABU8RW80</accession>
<dbReference type="InterPro" id="IPR000462">
    <property type="entry name" value="CDP-OH_P_trans"/>
</dbReference>
<protein>
    <submittedName>
        <fullName evidence="5">CDP-alcohol phosphatidyltransferase family protein</fullName>
    </submittedName>
</protein>
<evidence type="ECO:0000256" key="3">
    <source>
        <dbReference type="SAM" id="MobiDB-lite"/>
    </source>
</evidence>
<evidence type="ECO:0000313" key="5">
    <source>
        <dbReference type="EMBL" id="MEJ5976971.1"/>
    </source>
</evidence>
<dbReference type="PROSITE" id="PS00379">
    <property type="entry name" value="CDP_ALCOHOL_P_TRANSF"/>
    <property type="match status" value="1"/>
</dbReference>
<comment type="caution">
    <text evidence="5">The sequence shown here is derived from an EMBL/GenBank/DDBJ whole genome shotgun (WGS) entry which is preliminary data.</text>
</comment>
<dbReference type="InterPro" id="IPR043130">
    <property type="entry name" value="CDP-OH_PTrfase_TM_dom"/>
</dbReference>
<feature type="region of interest" description="Disordered" evidence="3">
    <location>
        <begin position="1"/>
        <end position="21"/>
    </location>
</feature>
<comment type="similarity">
    <text evidence="2">Belongs to the CDP-alcohol phosphatidyltransferase class-I family.</text>
</comment>
<dbReference type="Proteomes" id="UP001361239">
    <property type="component" value="Unassembled WGS sequence"/>
</dbReference>
<keyword evidence="4" id="KW-0812">Transmembrane</keyword>
<evidence type="ECO:0000256" key="2">
    <source>
        <dbReference type="RuleBase" id="RU003750"/>
    </source>
</evidence>
<evidence type="ECO:0000313" key="6">
    <source>
        <dbReference type="Proteomes" id="UP001361239"/>
    </source>
</evidence>
<dbReference type="InterPro" id="IPR048254">
    <property type="entry name" value="CDP_ALCOHOL_P_TRANSF_CS"/>
</dbReference>
<organism evidence="5 6">
    <name type="scientific">Novosphingobium anseongense</name>
    <dbReference type="NCBI Taxonomy" id="3133436"/>
    <lineage>
        <taxon>Bacteria</taxon>
        <taxon>Pseudomonadati</taxon>
        <taxon>Pseudomonadota</taxon>
        <taxon>Alphaproteobacteria</taxon>
        <taxon>Sphingomonadales</taxon>
        <taxon>Sphingomonadaceae</taxon>
        <taxon>Novosphingobium</taxon>
    </lineage>
</organism>
<dbReference type="Gene3D" id="1.20.120.1760">
    <property type="match status" value="1"/>
</dbReference>
<keyword evidence="6" id="KW-1185">Reference proteome</keyword>